<dbReference type="PANTHER" id="PTHR32308">
    <property type="entry name" value="LYASE BETA SUBUNIT, PUTATIVE (AFU_ORTHOLOGUE AFUA_4G13030)-RELATED"/>
    <property type="match status" value="1"/>
</dbReference>
<evidence type="ECO:0000259" key="4">
    <source>
        <dbReference type="Pfam" id="PF03328"/>
    </source>
</evidence>
<keyword evidence="6" id="KW-1185">Reference proteome</keyword>
<dbReference type="InterPro" id="IPR040442">
    <property type="entry name" value="Pyrv_kinase-like_dom_sf"/>
</dbReference>
<keyword evidence="3" id="KW-0460">Magnesium</keyword>
<name>A0ABY9T8B1_BREBE</name>
<dbReference type="InterPro" id="IPR005000">
    <property type="entry name" value="Aldolase/citrate-lyase_domain"/>
</dbReference>
<accession>A0ABY9T8B1</accession>
<dbReference type="InterPro" id="IPR011206">
    <property type="entry name" value="Citrate_lyase_beta/mcl1/mcl2"/>
</dbReference>
<evidence type="ECO:0000256" key="2">
    <source>
        <dbReference type="ARBA" id="ARBA00022723"/>
    </source>
</evidence>
<dbReference type="Gene3D" id="3.20.20.60">
    <property type="entry name" value="Phosphoenolpyruvate-binding domains"/>
    <property type="match status" value="1"/>
</dbReference>
<dbReference type="GO" id="GO:0016829">
    <property type="term" value="F:lyase activity"/>
    <property type="evidence" value="ECO:0007669"/>
    <property type="project" value="UniProtKB-KW"/>
</dbReference>
<sequence>MKQMRTWMFVPGIDERKMAKASQLPVDAVIYDLEDAVAANEKASARQLVKAQLQSAPGSNGTPARYVRVNAADSPFFAEDVQEVCGAYLSGIVLPKAEEASAIARLEALLDEWRGNGFADSERQVGTVEIVPLIESARGLYHAYEIARASKRIKRLMFGSIDFALDIQADLTRDGQELLFARSQLVVVSRAAGIGGPIDAVFPDVHDTEGLAGEARRARHLGFQGKLLIHPNQIGPVREVFAPVPEQVAEAEQIVAAFEEALAVGVGSIQVGGKLVDAPVYERAKRTIEEAREISLLTNPIRGEER</sequence>
<dbReference type="PANTHER" id="PTHR32308:SF0">
    <property type="entry name" value="HPCH_HPAI ALDOLASE_CITRATE LYASE DOMAIN-CONTAINING PROTEIN"/>
    <property type="match status" value="1"/>
</dbReference>
<evidence type="ECO:0000256" key="1">
    <source>
        <dbReference type="ARBA" id="ARBA00001946"/>
    </source>
</evidence>
<dbReference type="SUPFAM" id="SSF51621">
    <property type="entry name" value="Phosphoenolpyruvate/pyruvate domain"/>
    <property type="match status" value="1"/>
</dbReference>
<dbReference type="InterPro" id="IPR015813">
    <property type="entry name" value="Pyrv/PenolPyrv_kinase-like_dom"/>
</dbReference>
<evidence type="ECO:0000313" key="6">
    <source>
        <dbReference type="Proteomes" id="UP001256827"/>
    </source>
</evidence>
<evidence type="ECO:0000313" key="5">
    <source>
        <dbReference type="EMBL" id="WNC16335.1"/>
    </source>
</evidence>
<comment type="cofactor">
    <cofactor evidence="1">
        <name>Mg(2+)</name>
        <dbReference type="ChEBI" id="CHEBI:18420"/>
    </cofactor>
</comment>
<organism evidence="5 6">
    <name type="scientific">Brevibacillus brevis</name>
    <name type="common">Bacillus brevis</name>
    <dbReference type="NCBI Taxonomy" id="1393"/>
    <lineage>
        <taxon>Bacteria</taxon>
        <taxon>Bacillati</taxon>
        <taxon>Bacillota</taxon>
        <taxon>Bacilli</taxon>
        <taxon>Bacillales</taxon>
        <taxon>Paenibacillaceae</taxon>
        <taxon>Brevibacillus</taxon>
    </lineage>
</organism>
<reference evidence="5 6" key="1">
    <citation type="submission" date="2023-09" db="EMBL/GenBank/DDBJ databases">
        <title>Complete Genome and Methylome dissection of Bacillus brevis NEB573 original source of BbsI restriction endonuclease.</title>
        <authorList>
            <person name="Fomenkov A."/>
            <person name="Roberts R.D."/>
        </authorList>
    </citation>
    <scope>NUCLEOTIDE SEQUENCE [LARGE SCALE GENOMIC DNA]</scope>
    <source>
        <strain evidence="5 6">NEB573</strain>
    </source>
</reference>
<protein>
    <submittedName>
        <fullName evidence="5">CoA ester lyase</fullName>
    </submittedName>
</protein>
<dbReference type="Proteomes" id="UP001256827">
    <property type="component" value="Chromosome"/>
</dbReference>
<evidence type="ECO:0000256" key="3">
    <source>
        <dbReference type="ARBA" id="ARBA00022842"/>
    </source>
</evidence>
<dbReference type="RefSeq" id="WP_310770905.1">
    <property type="nucleotide sequence ID" value="NZ_CP134050.1"/>
</dbReference>
<feature type="domain" description="HpcH/HpaI aldolase/citrate lyase" evidence="4">
    <location>
        <begin position="5"/>
        <end position="231"/>
    </location>
</feature>
<gene>
    <name evidence="5" type="ORF">RGB73_08480</name>
</gene>
<keyword evidence="2" id="KW-0479">Metal-binding</keyword>
<proteinExistence type="predicted"/>
<dbReference type="PIRSF" id="PIRSF015582">
    <property type="entry name" value="Cit_lyase_B"/>
    <property type="match status" value="1"/>
</dbReference>
<dbReference type="EMBL" id="CP134050">
    <property type="protein sequence ID" value="WNC16335.1"/>
    <property type="molecule type" value="Genomic_DNA"/>
</dbReference>
<dbReference type="Pfam" id="PF03328">
    <property type="entry name" value="HpcH_HpaI"/>
    <property type="match status" value="1"/>
</dbReference>
<keyword evidence="5" id="KW-0456">Lyase</keyword>